<keyword evidence="4" id="KW-0597">Phosphoprotein</keyword>
<dbReference type="Pfam" id="PF00196">
    <property type="entry name" value="GerE"/>
    <property type="match status" value="1"/>
</dbReference>
<dbReference type="OrthoDB" id="5512014at2"/>
<dbReference type="InterPro" id="IPR011006">
    <property type="entry name" value="CheY-like_superfamily"/>
</dbReference>
<accession>A0A0K1PKH0</accession>
<sequence length="211" mass="23027">MTAPRSRRPPPPGASDQPVVLLVEDEHEARASLARTFRREGFGCIEAADVSSARTLLAEQVIDVCVIDLVLGDDDRGGITVLQEAKEIDASLPCVLITAFADVTRLKRALNLGASYLLEKPFRAAELVGVVRTLLPERRDLGGLVSRALSRANLTAREDQIARLVLKGLPSAEIASVLGTSDKTVRQQLSRIYEKCGVSSRAEFFHYVFPF</sequence>
<dbReference type="CDD" id="cd06170">
    <property type="entry name" value="LuxR_C_like"/>
    <property type="match status" value="1"/>
</dbReference>
<dbReference type="PROSITE" id="PS50110">
    <property type="entry name" value="RESPONSE_REGULATORY"/>
    <property type="match status" value="1"/>
</dbReference>
<dbReference type="InterPro" id="IPR036388">
    <property type="entry name" value="WH-like_DNA-bd_sf"/>
</dbReference>
<keyword evidence="3" id="KW-0804">Transcription</keyword>
<evidence type="ECO:0000256" key="3">
    <source>
        <dbReference type="ARBA" id="ARBA00023163"/>
    </source>
</evidence>
<keyword evidence="1" id="KW-0805">Transcription regulation</keyword>
<dbReference type="InterPro" id="IPR016032">
    <property type="entry name" value="Sig_transdc_resp-reg_C-effctor"/>
</dbReference>
<dbReference type="InterPro" id="IPR001789">
    <property type="entry name" value="Sig_transdc_resp-reg_receiver"/>
</dbReference>
<dbReference type="AlphaFoldDB" id="A0A0K1PKH0"/>
<keyword evidence="8" id="KW-1185">Reference proteome</keyword>
<dbReference type="EMBL" id="CP012333">
    <property type="protein sequence ID" value="AKU94017.1"/>
    <property type="molecule type" value="Genomic_DNA"/>
</dbReference>
<dbReference type="PROSITE" id="PS50043">
    <property type="entry name" value="HTH_LUXR_2"/>
    <property type="match status" value="1"/>
</dbReference>
<dbReference type="SMART" id="SM00421">
    <property type="entry name" value="HTH_LUXR"/>
    <property type="match status" value="1"/>
</dbReference>
<dbReference type="STRING" id="1391654.AKJ09_00681"/>
<proteinExistence type="predicted"/>
<dbReference type="GO" id="GO:0003677">
    <property type="term" value="F:DNA binding"/>
    <property type="evidence" value="ECO:0007669"/>
    <property type="project" value="UniProtKB-KW"/>
</dbReference>
<feature type="domain" description="HTH luxR-type" evidence="5">
    <location>
        <begin position="147"/>
        <end position="211"/>
    </location>
</feature>
<dbReference type="CDD" id="cd00156">
    <property type="entry name" value="REC"/>
    <property type="match status" value="1"/>
</dbReference>
<feature type="domain" description="Response regulatory" evidence="6">
    <location>
        <begin position="19"/>
        <end position="135"/>
    </location>
</feature>
<evidence type="ECO:0000256" key="2">
    <source>
        <dbReference type="ARBA" id="ARBA00023125"/>
    </source>
</evidence>
<evidence type="ECO:0000313" key="8">
    <source>
        <dbReference type="Proteomes" id="UP000064967"/>
    </source>
</evidence>
<dbReference type="KEGG" id="llu:AKJ09_00681"/>
<dbReference type="InterPro" id="IPR000792">
    <property type="entry name" value="Tscrpt_reg_LuxR_C"/>
</dbReference>
<keyword evidence="2" id="KW-0238">DNA-binding</keyword>
<name>A0A0K1PKH0_9BACT</name>
<evidence type="ECO:0000256" key="1">
    <source>
        <dbReference type="ARBA" id="ARBA00023015"/>
    </source>
</evidence>
<protein>
    <submittedName>
        <fullName evidence="7">C4-dicarboxylate transport transcriptional regulatory protein</fullName>
    </submittedName>
</protein>
<dbReference type="Proteomes" id="UP000064967">
    <property type="component" value="Chromosome"/>
</dbReference>
<dbReference type="Gene3D" id="3.40.50.2300">
    <property type="match status" value="1"/>
</dbReference>
<dbReference type="SUPFAM" id="SSF46894">
    <property type="entry name" value="C-terminal effector domain of the bipartite response regulators"/>
    <property type="match status" value="1"/>
</dbReference>
<evidence type="ECO:0000313" key="7">
    <source>
        <dbReference type="EMBL" id="AKU94017.1"/>
    </source>
</evidence>
<organism evidence="7 8">
    <name type="scientific">Labilithrix luteola</name>
    <dbReference type="NCBI Taxonomy" id="1391654"/>
    <lineage>
        <taxon>Bacteria</taxon>
        <taxon>Pseudomonadati</taxon>
        <taxon>Myxococcota</taxon>
        <taxon>Polyangia</taxon>
        <taxon>Polyangiales</taxon>
        <taxon>Labilitrichaceae</taxon>
        <taxon>Labilithrix</taxon>
    </lineage>
</organism>
<evidence type="ECO:0000259" key="5">
    <source>
        <dbReference type="PROSITE" id="PS50043"/>
    </source>
</evidence>
<feature type="modified residue" description="4-aspartylphosphate" evidence="4">
    <location>
        <position position="68"/>
    </location>
</feature>
<gene>
    <name evidence="7" type="ORF">AKJ09_00681</name>
</gene>
<dbReference type="Gene3D" id="1.10.10.10">
    <property type="entry name" value="Winged helix-like DNA-binding domain superfamily/Winged helix DNA-binding domain"/>
    <property type="match status" value="1"/>
</dbReference>
<dbReference type="SMART" id="SM00448">
    <property type="entry name" value="REC"/>
    <property type="match status" value="1"/>
</dbReference>
<evidence type="ECO:0000259" key="6">
    <source>
        <dbReference type="PROSITE" id="PS50110"/>
    </source>
</evidence>
<dbReference type="PANTHER" id="PTHR44688">
    <property type="entry name" value="DNA-BINDING TRANSCRIPTIONAL ACTIVATOR DEVR_DOSR"/>
    <property type="match status" value="1"/>
</dbReference>
<dbReference type="PANTHER" id="PTHR44688:SF16">
    <property type="entry name" value="DNA-BINDING TRANSCRIPTIONAL ACTIVATOR DEVR_DOSR"/>
    <property type="match status" value="1"/>
</dbReference>
<dbReference type="GO" id="GO:0000160">
    <property type="term" value="P:phosphorelay signal transduction system"/>
    <property type="evidence" value="ECO:0007669"/>
    <property type="project" value="InterPro"/>
</dbReference>
<dbReference type="SUPFAM" id="SSF52172">
    <property type="entry name" value="CheY-like"/>
    <property type="match status" value="1"/>
</dbReference>
<dbReference type="PRINTS" id="PR00038">
    <property type="entry name" value="HTHLUXR"/>
</dbReference>
<reference evidence="7 8" key="1">
    <citation type="submission" date="2015-08" db="EMBL/GenBank/DDBJ databases">
        <authorList>
            <person name="Babu N.S."/>
            <person name="Beckwith C.J."/>
            <person name="Beseler K.G."/>
            <person name="Brison A."/>
            <person name="Carone J.V."/>
            <person name="Caskin T.P."/>
            <person name="Diamond M."/>
            <person name="Durham M.E."/>
            <person name="Foxe J.M."/>
            <person name="Go M."/>
            <person name="Henderson B.A."/>
            <person name="Jones I.B."/>
            <person name="McGettigan J.A."/>
            <person name="Micheletti S.J."/>
            <person name="Nasrallah M.E."/>
            <person name="Ortiz D."/>
            <person name="Piller C.R."/>
            <person name="Privatt S.R."/>
            <person name="Schneider S.L."/>
            <person name="Sharp S."/>
            <person name="Smith T.C."/>
            <person name="Stanton J.D."/>
            <person name="Ullery H.E."/>
            <person name="Wilson R.J."/>
            <person name="Serrano M.G."/>
            <person name="Buck G."/>
            <person name="Lee V."/>
            <person name="Wang Y."/>
            <person name="Carvalho R."/>
            <person name="Voegtly L."/>
            <person name="Shi R."/>
            <person name="Duckworth R."/>
            <person name="Johnson A."/>
            <person name="Loviza R."/>
            <person name="Walstead R."/>
            <person name="Shah Z."/>
            <person name="Kiflezghi M."/>
            <person name="Wade K."/>
            <person name="Ball S.L."/>
            <person name="Bradley K.W."/>
            <person name="Asai D.J."/>
            <person name="Bowman C.A."/>
            <person name="Russell D.A."/>
            <person name="Pope W.H."/>
            <person name="Jacobs-Sera D."/>
            <person name="Hendrix R.W."/>
            <person name="Hatfull G.F."/>
        </authorList>
    </citation>
    <scope>NUCLEOTIDE SEQUENCE [LARGE SCALE GENOMIC DNA]</scope>
    <source>
        <strain evidence="7 8">DSM 27648</strain>
    </source>
</reference>
<dbReference type="Pfam" id="PF00072">
    <property type="entry name" value="Response_reg"/>
    <property type="match status" value="1"/>
</dbReference>
<evidence type="ECO:0000256" key="4">
    <source>
        <dbReference type="PROSITE-ProRule" id="PRU00169"/>
    </source>
</evidence>
<dbReference type="GO" id="GO:0006355">
    <property type="term" value="P:regulation of DNA-templated transcription"/>
    <property type="evidence" value="ECO:0007669"/>
    <property type="project" value="InterPro"/>
</dbReference>
<dbReference type="RefSeq" id="WP_146645681.1">
    <property type="nucleotide sequence ID" value="NZ_CP012333.1"/>
</dbReference>